<dbReference type="EMBL" id="BDEV01000319">
    <property type="protein sequence ID" value="GCD64502.1"/>
    <property type="molecule type" value="Genomic_DNA"/>
</dbReference>
<evidence type="ECO:0000313" key="1">
    <source>
        <dbReference type="EMBL" id="GCD64502.1"/>
    </source>
</evidence>
<keyword evidence="2" id="KW-1185">Reference proteome</keyword>
<protein>
    <submittedName>
        <fullName evidence="1">Uncharacterized protein</fullName>
    </submittedName>
</protein>
<sequence>MAVIPTKPTPDDLDAVGPVIRQLRGVVPMAFVISQITNKGSVHRTGTDIR</sequence>
<dbReference type="AlphaFoldDB" id="A0A401X9E1"/>
<gene>
    <name evidence="1" type="ORF">NBRC3278_3595</name>
</gene>
<proteinExistence type="predicted"/>
<reference evidence="1 2" key="1">
    <citation type="submission" date="2016-06" db="EMBL/GenBank/DDBJ databases">
        <title>Acetobacter pasteurianus NBRC 3278 whole genome sequencing project.</title>
        <authorList>
            <person name="Matsutani M."/>
            <person name="Shiwa Y."/>
            <person name="Okamoto-Kainuma A."/>
            <person name="Ishikawa M."/>
            <person name="Koizumi Y."/>
            <person name="Yoshikawa H."/>
            <person name="Yakushi T."/>
            <person name="Matsushita K."/>
        </authorList>
    </citation>
    <scope>NUCLEOTIDE SEQUENCE [LARGE SCALE GENOMIC DNA]</scope>
    <source>
        <strain evidence="1 2">NBRC 3278</strain>
    </source>
</reference>
<comment type="caution">
    <text evidence="1">The sequence shown here is derived from an EMBL/GenBank/DDBJ whole genome shotgun (WGS) entry which is preliminary data.</text>
</comment>
<dbReference type="Proteomes" id="UP000287385">
    <property type="component" value="Unassembled WGS sequence"/>
</dbReference>
<organism evidence="1 2">
    <name type="scientific">Acetobacter pasteurianus NBRC 3278</name>
    <dbReference type="NCBI Taxonomy" id="1226660"/>
    <lineage>
        <taxon>Bacteria</taxon>
        <taxon>Pseudomonadati</taxon>
        <taxon>Pseudomonadota</taxon>
        <taxon>Alphaproteobacteria</taxon>
        <taxon>Acetobacterales</taxon>
        <taxon>Acetobacteraceae</taxon>
        <taxon>Acetobacter</taxon>
    </lineage>
</organism>
<accession>A0A401X9E1</accession>
<evidence type="ECO:0000313" key="2">
    <source>
        <dbReference type="Proteomes" id="UP000287385"/>
    </source>
</evidence>
<name>A0A401X9E1_ACEPA</name>